<organism evidence="1 2">
    <name type="scientific">Romanomermis culicivorax</name>
    <name type="common">Nematode worm</name>
    <dbReference type="NCBI Taxonomy" id="13658"/>
    <lineage>
        <taxon>Eukaryota</taxon>
        <taxon>Metazoa</taxon>
        <taxon>Ecdysozoa</taxon>
        <taxon>Nematoda</taxon>
        <taxon>Enoplea</taxon>
        <taxon>Dorylaimia</taxon>
        <taxon>Mermithida</taxon>
        <taxon>Mermithoidea</taxon>
        <taxon>Mermithidae</taxon>
        <taxon>Romanomermis</taxon>
    </lineage>
</organism>
<keyword evidence="1" id="KW-1185">Reference proteome</keyword>
<accession>A0A915HQ71</accession>
<name>A0A915HQ71_ROMCU</name>
<proteinExistence type="predicted"/>
<sequence>MPNSQKTMPHSKKVYFQPESDVPKVGNLPSAGLGTSTISINVLSTFSRFACGSMSSMTIN</sequence>
<reference evidence="2" key="1">
    <citation type="submission" date="2022-11" db="UniProtKB">
        <authorList>
            <consortium name="WormBaseParasite"/>
        </authorList>
    </citation>
    <scope>IDENTIFICATION</scope>
</reference>
<dbReference type="WBParaSite" id="nRc.2.0.1.t03502-RA">
    <property type="protein sequence ID" value="nRc.2.0.1.t03502-RA"/>
    <property type="gene ID" value="nRc.2.0.1.g03502"/>
</dbReference>
<dbReference type="Proteomes" id="UP000887565">
    <property type="component" value="Unplaced"/>
</dbReference>
<evidence type="ECO:0000313" key="1">
    <source>
        <dbReference type="Proteomes" id="UP000887565"/>
    </source>
</evidence>
<protein>
    <submittedName>
        <fullName evidence="2">Uncharacterized protein</fullName>
    </submittedName>
</protein>
<evidence type="ECO:0000313" key="2">
    <source>
        <dbReference type="WBParaSite" id="nRc.2.0.1.t03502-RA"/>
    </source>
</evidence>
<dbReference type="AlphaFoldDB" id="A0A915HQ71"/>